<reference evidence="2 3" key="1">
    <citation type="submission" date="2025-04" db="UniProtKB">
        <authorList>
            <consortium name="RefSeq"/>
        </authorList>
    </citation>
    <scope>IDENTIFICATION</scope>
    <source>
        <tissue evidence="2 3">Whole sample</tissue>
    </source>
</reference>
<evidence type="ECO:0000313" key="1">
    <source>
        <dbReference type="Proteomes" id="UP000694844"/>
    </source>
</evidence>
<keyword evidence="1" id="KW-1185">Reference proteome</keyword>
<sequence length="173" mass="20247">MEVRVLRHNFLPSLYRQTTEKLPLTRLRREIDLTMKKVLQTEIPVSRETRELFDQCMAHLLPLMKTNQYNLDCSEPPLYAGDVTPWTPYKKESPCYLIQMKVGKLHGLYVEPGYVVFPLSVKTDKKVVKVYKLDLRSDDNHHLSPRKMYKAVYLVFEAAIAKLKKALSKSRVH</sequence>
<dbReference type="AlphaFoldDB" id="A0A8B8AYK4"/>
<proteinExistence type="predicted"/>
<dbReference type="KEGG" id="cvn:111105745"/>
<name>A0A8B8AYK4_CRAVI</name>
<dbReference type="RefSeq" id="XP_022295829.1">
    <property type="nucleotide sequence ID" value="XM_022440121.1"/>
</dbReference>
<organism evidence="1 2">
    <name type="scientific">Crassostrea virginica</name>
    <name type="common">Eastern oyster</name>
    <dbReference type="NCBI Taxonomy" id="6565"/>
    <lineage>
        <taxon>Eukaryota</taxon>
        <taxon>Metazoa</taxon>
        <taxon>Spiralia</taxon>
        <taxon>Lophotrochozoa</taxon>
        <taxon>Mollusca</taxon>
        <taxon>Bivalvia</taxon>
        <taxon>Autobranchia</taxon>
        <taxon>Pteriomorphia</taxon>
        <taxon>Ostreida</taxon>
        <taxon>Ostreoidea</taxon>
        <taxon>Ostreidae</taxon>
        <taxon>Crassostrea</taxon>
    </lineage>
</organism>
<dbReference type="RefSeq" id="XP_022295828.1">
    <property type="nucleotide sequence ID" value="XM_022440120.1"/>
</dbReference>
<dbReference type="OrthoDB" id="6054650at2759"/>
<evidence type="ECO:0000313" key="3">
    <source>
        <dbReference type="RefSeq" id="XP_022295829.1"/>
    </source>
</evidence>
<gene>
    <name evidence="2 3" type="primary">LOC111105745</name>
</gene>
<protein>
    <submittedName>
        <fullName evidence="2 3">Uncharacterized protein LOC111105745</fullName>
    </submittedName>
</protein>
<evidence type="ECO:0000313" key="2">
    <source>
        <dbReference type="RefSeq" id="XP_022295828.1"/>
    </source>
</evidence>
<dbReference type="Proteomes" id="UP000694844">
    <property type="component" value="Chromosome 8"/>
</dbReference>
<dbReference type="GeneID" id="111105745"/>
<accession>A0A8B8AYK4</accession>